<dbReference type="GO" id="GO:0009834">
    <property type="term" value="P:plant-type secondary cell wall biogenesis"/>
    <property type="evidence" value="ECO:0007669"/>
    <property type="project" value="TreeGrafter"/>
</dbReference>
<feature type="compositionally biased region" description="Polar residues" evidence="16">
    <location>
        <begin position="18"/>
        <end position="31"/>
    </location>
</feature>
<dbReference type="GO" id="GO:0071555">
    <property type="term" value="P:cell wall organization"/>
    <property type="evidence" value="ECO:0007669"/>
    <property type="project" value="UniProtKB-KW"/>
</dbReference>
<reference evidence="17 18" key="1">
    <citation type="journal article" date="2018" name="Sci. Data">
        <title>The draft genome sequence of cork oak.</title>
        <authorList>
            <person name="Ramos A.M."/>
            <person name="Usie A."/>
            <person name="Barbosa P."/>
            <person name="Barros P.M."/>
            <person name="Capote T."/>
            <person name="Chaves I."/>
            <person name="Simoes F."/>
            <person name="Abreu I."/>
            <person name="Carrasquinho I."/>
            <person name="Faro C."/>
            <person name="Guimaraes J.B."/>
            <person name="Mendonca D."/>
            <person name="Nobrega F."/>
            <person name="Rodrigues L."/>
            <person name="Saibo N.J.M."/>
            <person name="Varela M.C."/>
            <person name="Egas C."/>
            <person name="Matos J."/>
            <person name="Miguel C.M."/>
            <person name="Oliveira M.M."/>
            <person name="Ricardo C.P."/>
            <person name="Goncalves S."/>
        </authorList>
    </citation>
    <scope>NUCLEOTIDE SEQUENCE [LARGE SCALE GENOMIC DNA]</scope>
    <source>
        <strain evidence="18">cv. HL8</strain>
    </source>
</reference>
<evidence type="ECO:0000256" key="1">
    <source>
        <dbReference type="ARBA" id="ARBA00004323"/>
    </source>
</evidence>
<dbReference type="InterPro" id="IPR029044">
    <property type="entry name" value="Nucleotide-diphossugar_trans"/>
</dbReference>
<evidence type="ECO:0000256" key="12">
    <source>
        <dbReference type="PIRSR" id="PIRSR605027-1"/>
    </source>
</evidence>
<keyword evidence="5 15" id="KW-0812">Transmembrane</keyword>
<feature type="region of interest" description="Disordered" evidence="16">
    <location>
        <begin position="1"/>
        <end position="31"/>
    </location>
</feature>
<feature type="active site" description="Proton donor/acceptor" evidence="12">
    <location>
        <position position="356"/>
    </location>
</feature>
<dbReference type="InterPro" id="IPR005027">
    <property type="entry name" value="Glyco_trans_43"/>
</dbReference>
<comment type="cofactor">
    <cofactor evidence="13">
        <name>Mn(2+)</name>
        <dbReference type="ChEBI" id="CHEBI:29035"/>
    </cofactor>
</comment>
<dbReference type="SUPFAM" id="SSF53448">
    <property type="entry name" value="Nucleotide-diphospho-sugar transferases"/>
    <property type="match status" value="2"/>
</dbReference>
<dbReference type="EC" id="2.4.-.-" evidence="15"/>
<dbReference type="GO" id="GO:0010417">
    <property type="term" value="P:glucuronoxylan biosynthetic process"/>
    <property type="evidence" value="ECO:0007669"/>
    <property type="project" value="TreeGrafter"/>
</dbReference>
<dbReference type="Proteomes" id="UP000237347">
    <property type="component" value="Unassembled WGS sequence"/>
</dbReference>
<protein>
    <recommendedName>
        <fullName evidence="15">Glycosyltransferases</fullName>
        <ecNumber evidence="15">2.4.-.-</ecNumber>
    </recommendedName>
</protein>
<evidence type="ECO:0000256" key="13">
    <source>
        <dbReference type="PIRSR" id="PIRSR605027-3"/>
    </source>
</evidence>
<comment type="subcellular location">
    <subcellularLocation>
        <location evidence="1 15">Golgi apparatus membrane</location>
        <topology evidence="1 15">Single-pass type II membrane protein</topology>
    </subcellularLocation>
</comment>
<keyword evidence="18" id="KW-1185">Reference proteome</keyword>
<sequence length="644" mass="74648">MASIRRTLSPYHDRPYQNGGTPFSTSPKHSAGSKYSSPLPAFAAFAVRVRRLIGELFYLHRHPPRKSHNHHHSWPRTFIYRCFFFFLLGFLLGLSPFGHDHHDDDEAASINRNHDFSFEINPPPQPNRVVDDLKLAEVSFNARPNFKESERFDFVPRKQLIIVTPTYNRASQAYYLIRLSQVLRLVPPPLLWIVVELNTASFETAEILRKTGVMYRHLVCVNNSTNVKDRGVHQRNTALDHIQRHRLDGVVYFADDDNIYSLHLFHSLRNISRFGTWPVAMLAQSKNKAILEGPVCNGSQVIGWHTNEKSKKLRRFHVDMSGFAFNSTILWDPKRWKRPTSVPIRQLDTVKEGFQETTFIEQVVEDESQMEGSPPGCSRIMNWHLHLGARHFDYPRGWLLQKNLDAYYLIRLSQVLRLVPPPLLWIVVELNTASFETAEILRKTGVMYRHLVCVNNSTNVKDRGVHQRNTALDHIQRHRLDGVVYFADDDNIYSLHLFHSLRNISRFGTWPVAMLAQSKNKAILEGPVCNGSQVIGWHTNEKSKKLRRFHVDMSGFAFNSTILWDPKRWKRPTSVPIRQLDTVKEGFQETTFIEQVVEDESQMEGSPPGCSRIMNWHLHLGARHFDYPRGWLLQKNLDVVLPIK</sequence>
<organism evidence="17 18">
    <name type="scientific">Quercus suber</name>
    <name type="common">Cork oak</name>
    <dbReference type="NCBI Taxonomy" id="58331"/>
    <lineage>
        <taxon>Eukaryota</taxon>
        <taxon>Viridiplantae</taxon>
        <taxon>Streptophyta</taxon>
        <taxon>Embryophyta</taxon>
        <taxon>Tracheophyta</taxon>
        <taxon>Spermatophyta</taxon>
        <taxon>Magnoliopsida</taxon>
        <taxon>eudicotyledons</taxon>
        <taxon>Gunneridae</taxon>
        <taxon>Pentapetalae</taxon>
        <taxon>rosids</taxon>
        <taxon>fabids</taxon>
        <taxon>Fagales</taxon>
        <taxon>Fagaceae</taxon>
        <taxon>Quercus</taxon>
    </lineage>
</organism>
<dbReference type="GO" id="GO:0046872">
    <property type="term" value="F:metal ion binding"/>
    <property type="evidence" value="ECO:0007669"/>
    <property type="project" value="UniProtKB-KW"/>
</dbReference>
<keyword evidence="7 15" id="KW-1133">Transmembrane helix</keyword>
<keyword evidence="10" id="KW-0325">Glycoprotein</keyword>
<comment type="function">
    <text evidence="15">Involved in the synthesis of glucuronoxylan hemicellulose in secondary cell walls.</text>
</comment>
<evidence type="ECO:0000256" key="2">
    <source>
        <dbReference type="ARBA" id="ARBA00007706"/>
    </source>
</evidence>
<evidence type="ECO:0000256" key="8">
    <source>
        <dbReference type="ARBA" id="ARBA00023034"/>
    </source>
</evidence>
<dbReference type="GO" id="GO:0015018">
    <property type="term" value="F:galactosylgalactosylxylosylprotein 3-beta-glucuronosyltransferase activity"/>
    <property type="evidence" value="ECO:0007669"/>
    <property type="project" value="InterPro"/>
</dbReference>
<dbReference type="PANTHER" id="PTHR10896">
    <property type="entry name" value="GALACTOSYLGALACTOSYLXYLOSYLPROTEIN 3-BETA-GLUCURONOSYLTRANSFERASE BETA-1,3-GLUCURONYLTRANSFERASE"/>
    <property type="match status" value="1"/>
</dbReference>
<evidence type="ECO:0000313" key="18">
    <source>
        <dbReference type="Proteomes" id="UP000237347"/>
    </source>
</evidence>
<evidence type="ECO:0000256" key="6">
    <source>
        <dbReference type="ARBA" id="ARBA00022968"/>
    </source>
</evidence>
<dbReference type="AlphaFoldDB" id="A0AAW0L1N7"/>
<dbReference type="Pfam" id="PF03360">
    <property type="entry name" value="Glyco_transf_43"/>
    <property type="match status" value="2"/>
</dbReference>
<keyword evidence="3" id="KW-0328">Glycosyltransferase</keyword>
<evidence type="ECO:0000256" key="14">
    <source>
        <dbReference type="PIRSR" id="PIRSR605027-4"/>
    </source>
</evidence>
<evidence type="ECO:0000256" key="16">
    <source>
        <dbReference type="SAM" id="MobiDB-lite"/>
    </source>
</evidence>
<evidence type="ECO:0000256" key="11">
    <source>
        <dbReference type="ARBA" id="ARBA00023316"/>
    </source>
</evidence>
<evidence type="ECO:0000256" key="9">
    <source>
        <dbReference type="ARBA" id="ARBA00023136"/>
    </source>
</evidence>
<gene>
    <name evidence="17" type="primary">IRX9H_0</name>
    <name evidence="17" type="ORF">CFP56_010742</name>
</gene>
<feature type="site" description="Interaction with galactose moiety of substrate glycoprotein" evidence="14">
    <location>
        <position position="292"/>
    </location>
</feature>
<evidence type="ECO:0000256" key="7">
    <source>
        <dbReference type="ARBA" id="ARBA00022989"/>
    </source>
</evidence>
<evidence type="ECO:0000256" key="15">
    <source>
        <dbReference type="RuleBase" id="RU363127"/>
    </source>
</evidence>
<dbReference type="FunFam" id="3.90.550.10:FF:000064">
    <property type="entry name" value="Glycosyltransferases"/>
    <property type="match status" value="2"/>
</dbReference>
<feature type="transmembrane region" description="Helical" evidence="15">
    <location>
        <begin position="78"/>
        <end position="97"/>
    </location>
</feature>
<comment type="caution">
    <text evidence="17">The sequence shown here is derived from an EMBL/GenBank/DDBJ whole genome shotgun (WGS) entry which is preliminary data.</text>
</comment>
<comment type="similarity">
    <text evidence="2 15">Belongs to the glycosyltransferase 43 family.</text>
</comment>
<keyword evidence="13" id="KW-0479">Metal-binding</keyword>
<dbReference type="CDD" id="cd00218">
    <property type="entry name" value="GlcAT-I"/>
    <property type="match status" value="2"/>
</dbReference>
<dbReference type="Gene3D" id="3.90.550.10">
    <property type="entry name" value="Spore Coat Polysaccharide Biosynthesis Protein SpsA, Chain A"/>
    <property type="match status" value="2"/>
</dbReference>
<keyword evidence="8 15" id="KW-0333">Golgi apparatus</keyword>
<evidence type="ECO:0000256" key="4">
    <source>
        <dbReference type="ARBA" id="ARBA00022679"/>
    </source>
</evidence>
<name>A0AAW0L1N7_QUESU</name>
<dbReference type="GO" id="GO:0000139">
    <property type="term" value="C:Golgi membrane"/>
    <property type="evidence" value="ECO:0007669"/>
    <property type="project" value="UniProtKB-SubCell"/>
</dbReference>
<dbReference type="GO" id="GO:0042285">
    <property type="term" value="F:xylosyltransferase activity"/>
    <property type="evidence" value="ECO:0007669"/>
    <property type="project" value="TreeGrafter"/>
</dbReference>
<keyword evidence="13" id="KW-0464">Manganese</keyword>
<keyword evidence="6 15" id="KW-0735">Signal-anchor</keyword>
<evidence type="ECO:0000256" key="10">
    <source>
        <dbReference type="ARBA" id="ARBA00023180"/>
    </source>
</evidence>
<evidence type="ECO:0000256" key="5">
    <source>
        <dbReference type="ARBA" id="ARBA00022692"/>
    </source>
</evidence>
<feature type="binding site" evidence="13">
    <location>
        <position position="257"/>
    </location>
    <ligand>
        <name>Mn(2+)</name>
        <dbReference type="ChEBI" id="CHEBI:29035"/>
    </ligand>
</feature>
<keyword evidence="9 15" id="KW-0472">Membrane</keyword>
<evidence type="ECO:0000313" key="17">
    <source>
        <dbReference type="EMBL" id="KAK7844556.1"/>
    </source>
</evidence>
<keyword evidence="11 15" id="KW-0961">Cell wall biogenesis/degradation</keyword>
<evidence type="ECO:0000256" key="3">
    <source>
        <dbReference type="ARBA" id="ARBA00022676"/>
    </source>
</evidence>
<proteinExistence type="inferred from homology"/>
<dbReference type="PANTHER" id="PTHR10896:SF65">
    <property type="entry name" value="GALACTOSYLGALACTOSYLXYLOSYLPROTEIN 3-BETA-GLUCURONOSYLTRANSFERASE 3"/>
    <property type="match status" value="1"/>
</dbReference>
<accession>A0AAW0L1N7</accession>
<dbReference type="EMBL" id="PKMF04000183">
    <property type="protein sequence ID" value="KAK7844556.1"/>
    <property type="molecule type" value="Genomic_DNA"/>
</dbReference>
<keyword evidence="4 15" id="KW-0808">Transferase</keyword>